<dbReference type="GO" id="GO:0003677">
    <property type="term" value="F:DNA binding"/>
    <property type="evidence" value="ECO:0007669"/>
    <property type="project" value="InterPro"/>
</dbReference>
<dbReference type="AlphaFoldDB" id="A0A8J3R9X1"/>
<evidence type="ECO:0000259" key="2">
    <source>
        <dbReference type="Pfam" id="PF13464"/>
    </source>
</evidence>
<reference evidence="3" key="1">
    <citation type="submission" date="2021-01" db="EMBL/GenBank/DDBJ databases">
        <title>Whole genome shotgun sequence of Sphaerimonospora thailandensis NBRC 107569.</title>
        <authorList>
            <person name="Komaki H."/>
            <person name="Tamura T."/>
        </authorList>
    </citation>
    <scope>NUCLEOTIDE SEQUENCE</scope>
    <source>
        <strain evidence="3">NBRC 107569</strain>
    </source>
</reference>
<feature type="domain" description="Cytoskeleton protein RodZ-like C-terminal" evidence="2">
    <location>
        <begin position="169"/>
        <end position="235"/>
    </location>
</feature>
<dbReference type="Gene3D" id="1.10.260.40">
    <property type="entry name" value="lambda repressor-like DNA-binding domains"/>
    <property type="match status" value="1"/>
</dbReference>
<gene>
    <name evidence="3" type="ORF">Mth01_09660</name>
</gene>
<proteinExistence type="predicted"/>
<dbReference type="SUPFAM" id="SSF47413">
    <property type="entry name" value="lambda repressor-like DNA-binding domains"/>
    <property type="match status" value="1"/>
</dbReference>
<keyword evidence="1" id="KW-0812">Transmembrane</keyword>
<evidence type="ECO:0000313" key="4">
    <source>
        <dbReference type="Proteomes" id="UP000610966"/>
    </source>
</evidence>
<dbReference type="PANTHER" id="PTHR34475">
    <property type="match status" value="1"/>
</dbReference>
<accession>A0A8J3R9X1</accession>
<dbReference type="InterPro" id="IPR025194">
    <property type="entry name" value="RodZ-like_C"/>
</dbReference>
<dbReference type="Pfam" id="PF13464">
    <property type="entry name" value="RodZ_C"/>
    <property type="match status" value="1"/>
</dbReference>
<name>A0A8J3R9X1_9ACTN</name>
<keyword evidence="1" id="KW-1133">Transmembrane helix</keyword>
<keyword evidence="4" id="KW-1185">Reference proteome</keyword>
<dbReference type="InterPro" id="IPR010982">
    <property type="entry name" value="Lambda_DNA-bd_dom_sf"/>
</dbReference>
<dbReference type="InterPro" id="IPR050400">
    <property type="entry name" value="Bact_Cytoskel_RodZ"/>
</dbReference>
<feature type="transmembrane region" description="Helical" evidence="1">
    <location>
        <begin position="104"/>
        <end position="124"/>
    </location>
</feature>
<dbReference type="RefSeq" id="WP_204011830.1">
    <property type="nucleotide sequence ID" value="NZ_BOOG01000009.1"/>
</dbReference>
<evidence type="ECO:0000256" key="1">
    <source>
        <dbReference type="SAM" id="Phobius"/>
    </source>
</evidence>
<sequence length="245" mass="26151">MSVGAALSEARQRADLTVAQLSERTRIRESVIEGIERDDFSVCGGDFYARGHIRALATCLRLEAEDLVRQYDELHTGSRSPVRASAVFRGEDLVRNRSRHASNWTMAAVVALALVVVFAVVRLLSGSGGKAGETTAQLPIAVPNAGPHQVHEPGKPAQAQGVVTLKAVAKKPTWINVRDGQGHKVFQGTLSEGKATTWTAKGRMRVTVGDAGAVRLEVNGKDVGSLGKDGQTVHRTFEAGGPRAR</sequence>
<dbReference type="InterPro" id="IPR001387">
    <property type="entry name" value="Cro/C1-type_HTH"/>
</dbReference>
<dbReference type="Pfam" id="PF13413">
    <property type="entry name" value="HTH_25"/>
    <property type="match status" value="1"/>
</dbReference>
<dbReference type="Proteomes" id="UP000610966">
    <property type="component" value="Unassembled WGS sequence"/>
</dbReference>
<dbReference type="PANTHER" id="PTHR34475:SF1">
    <property type="entry name" value="CYTOSKELETON PROTEIN RODZ"/>
    <property type="match status" value="1"/>
</dbReference>
<dbReference type="CDD" id="cd00093">
    <property type="entry name" value="HTH_XRE"/>
    <property type="match status" value="1"/>
</dbReference>
<keyword evidence="1" id="KW-0472">Membrane</keyword>
<protein>
    <submittedName>
        <fullName evidence="3">Membrane protein</fullName>
    </submittedName>
</protein>
<evidence type="ECO:0000313" key="3">
    <source>
        <dbReference type="EMBL" id="GIH68713.1"/>
    </source>
</evidence>
<organism evidence="3 4">
    <name type="scientific">Sphaerimonospora thailandensis</name>
    <dbReference type="NCBI Taxonomy" id="795644"/>
    <lineage>
        <taxon>Bacteria</taxon>
        <taxon>Bacillati</taxon>
        <taxon>Actinomycetota</taxon>
        <taxon>Actinomycetes</taxon>
        <taxon>Streptosporangiales</taxon>
        <taxon>Streptosporangiaceae</taxon>
        <taxon>Sphaerimonospora</taxon>
    </lineage>
</organism>
<dbReference type="EMBL" id="BOOG01000009">
    <property type="protein sequence ID" value="GIH68713.1"/>
    <property type="molecule type" value="Genomic_DNA"/>
</dbReference>
<comment type="caution">
    <text evidence="3">The sequence shown here is derived from an EMBL/GenBank/DDBJ whole genome shotgun (WGS) entry which is preliminary data.</text>
</comment>